<evidence type="ECO:0000313" key="18">
    <source>
        <dbReference type="Proteomes" id="UP000000305"/>
    </source>
</evidence>
<evidence type="ECO:0000256" key="2">
    <source>
        <dbReference type="ARBA" id="ARBA00004443"/>
    </source>
</evidence>
<evidence type="ECO:0000256" key="6">
    <source>
        <dbReference type="ARBA" id="ARBA00022630"/>
    </source>
</evidence>
<dbReference type="KEGG" id="dpx:DAPPUDRAFT_117582"/>
<feature type="transmembrane region" description="Helical" evidence="14">
    <location>
        <begin position="30"/>
        <end position="51"/>
    </location>
</feature>
<dbReference type="InterPro" id="IPR030664">
    <property type="entry name" value="SdhA/FrdA/AprA"/>
</dbReference>
<dbReference type="InParanoid" id="E9HT66"/>
<dbReference type="InterPro" id="IPR015939">
    <property type="entry name" value="Fum_Rdtase/Succ_DH_flav-like_C"/>
</dbReference>
<evidence type="ECO:0000256" key="10">
    <source>
        <dbReference type="ARBA" id="ARBA00023002"/>
    </source>
</evidence>
<dbReference type="InterPro" id="IPR036188">
    <property type="entry name" value="FAD/NAD-bd_sf"/>
</dbReference>
<evidence type="ECO:0000256" key="11">
    <source>
        <dbReference type="ARBA" id="ARBA00023128"/>
    </source>
</evidence>
<reference evidence="17 18" key="1">
    <citation type="journal article" date="2011" name="Science">
        <title>The ecoresponsive genome of Daphnia pulex.</title>
        <authorList>
            <person name="Colbourne J.K."/>
            <person name="Pfrender M.E."/>
            <person name="Gilbert D."/>
            <person name="Thomas W.K."/>
            <person name="Tucker A."/>
            <person name="Oakley T.H."/>
            <person name="Tokishita S."/>
            <person name="Aerts A."/>
            <person name="Arnold G.J."/>
            <person name="Basu M.K."/>
            <person name="Bauer D.J."/>
            <person name="Caceres C.E."/>
            <person name="Carmel L."/>
            <person name="Casola C."/>
            <person name="Choi J.H."/>
            <person name="Detter J.C."/>
            <person name="Dong Q."/>
            <person name="Dusheyko S."/>
            <person name="Eads B.D."/>
            <person name="Frohlich T."/>
            <person name="Geiler-Samerotte K.A."/>
            <person name="Gerlach D."/>
            <person name="Hatcher P."/>
            <person name="Jogdeo S."/>
            <person name="Krijgsveld J."/>
            <person name="Kriventseva E.V."/>
            <person name="Kultz D."/>
            <person name="Laforsch C."/>
            <person name="Lindquist E."/>
            <person name="Lopez J."/>
            <person name="Manak J.R."/>
            <person name="Muller J."/>
            <person name="Pangilinan J."/>
            <person name="Patwardhan R.P."/>
            <person name="Pitluck S."/>
            <person name="Pritham E.J."/>
            <person name="Rechtsteiner A."/>
            <person name="Rho M."/>
            <person name="Rogozin I.B."/>
            <person name="Sakarya O."/>
            <person name="Salamov A."/>
            <person name="Schaack S."/>
            <person name="Shapiro H."/>
            <person name="Shiga Y."/>
            <person name="Skalitzky C."/>
            <person name="Smith Z."/>
            <person name="Souvorov A."/>
            <person name="Sung W."/>
            <person name="Tang Z."/>
            <person name="Tsuchiya D."/>
            <person name="Tu H."/>
            <person name="Vos H."/>
            <person name="Wang M."/>
            <person name="Wolf Y.I."/>
            <person name="Yamagata H."/>
            <person name="Yamada T."/>
            <person name="Ye Y."/>
            <person name="Shaw J.R."/>
            <person name="Andrews J."/>
            <person name="Crease T.J."/>
            <person name="Tang H."/>
            <person name="Lucas S.M."/>
            <person name="Robertson H.M."/>
            <person name="Bork P."/>
            <person name="Koonin E.V."/>
            <person name="Zdobnov E.M."/>
            <person name="Grigoriev I.V."/>
            <person name="Lynch M."/>
            <person name="Boore J.L."/>
        </authorList>
    </citation>
    <scope>NUCLEOTIDE SEQUENCE [LARGE SCALE GENOMIC DNA]</scope>
</reference>
<dbReference type="GO" id="GO:0009055">
    <property type="term" value="F:electron transfer activity"/>
    <property type="evidence" value="ECO:0000318"/>
    <property type="project" value="GO_Central"/>
</dbReference>
<dbReference type="GO" id="GO:0005743">
    <property type="term" value="C:mitochondrial inner membrane"/>
    <property type="evidence" value="ECO:0007669"/>
    <property type="project" value="UniProtKB-SubCell"/>
</dbReference>
<evidence type="ECO:0000256" key="1">
    <source>
        <dbReference type="ARBA" id="ARBA00001974"/>
    </source>
</evidence>
<dbReference type="Pfam" id="PF02910">
    <property type="entry name" value="Succ_DH_flav_C"/>
    <property type="match status" value="1"/>
</dbReference>
<evidence type="ECO:0000259" key="16">
    <source>
        <dbReference type="Pfam" id="PF02910"/>
    </source>
</evidence>
<evidence type="ECO:0000256" key="13">
    <source>
        <dbReference type="PIRSR" id="PIRSR630664-50"/>
    </source>
</evidence>
<dbReference type="AlphaFoldDB" id="E9HT66"/>
<dbReference type="EC" id="1.3.5.1" evidence="4"/>
<accession>E9HT66</accession>
<dbReference type="GO" id="GO:0008177">
    <property type="term" value="F:succinate dehydrogenase (quinone) activity"/>
    <property type="evidence" value="ECO:0000318"/>
    <property type="project" value="GO_Central"/>
</dbReference>
<keyword evidence="14" id="KW-0812">Transmembrane</keyword>
<evidence type="ECO:0000256" key="5">
    <source>
        <dbReference type="ARBA" id="ARBA00022448"/>
    </source>
</evidence>
<dbReference type="InterPro" id="IPR037099">
    <property type="entry name" value="Fum_R/Succ_DH_flav-like_C_sf"/>
</dbReference>
<keyword evidence="8" id="KW-0274">FAD</keyword>
<dbReference type="Proteomes" id="UP000000305">
    <property type="component" value="Unassembled WGS sequence"/>
</dbReference>
<keyword evidence="5" id="KW-0813">Transport</keyword>
<keyword evidence="7" id="KW-0999">Mitochondrion inner membrane</keyword>
<dbReference type="OrthoDB" id="71672at2759"/>
<keyword evidence="11" id="KW-0496">Mitochondrion</keyword>
<organism evidence="17 18">
    <name type="scientific">Daphnia pulex</name>
    <name type="common">Water flea</name>
    <dbReference type="NCBI Taxonomy" id="6669"/>
    <lineage>
        <taxon>Eukaryota</taxon>
        <taxon>Metazoa</taxon>
        <taxon>Ecdysozoa</taxon>
        <taxon>Arthropoda</taxon>
        <taxon>Crustacea</taxon>
        <taxon>Branchiopoda</taxon>
        <taxon>Diplostraca</taxon>
        <taxon>Cladocera</taxon>
        <taxon>Anomopoda</taxon>
        <taxon>Daphniidae</taxon>
        <taxon>Daphnia</taxon>
    </lineage>
</organism>
<comment type="similarity">
    <text evidence="3">Belongs to the FAD-dependent oxidoreductase 2 family. FRD/SDH subfamily.</text>
</comment>
<dbReference type="SUPFAM" id="SSF51905">
    <property type="entry name" value="FAD/NAD(P)-binding domain"/>
    <property type="match status" value="1"/>
</dbReference>
<feature type="domain" description="Fumarate reductase/succinate dehydrogenase flavoprotein-like C-terminal" evidence="16">
    <location>
        <begin position="450"/>
        <end position="596"/>
    </location>
</feature>
<evidence type="ECO:0000256" key="3">
    <source>
        <dbReference type="ARBA" id="ARBA00008040"/>
    </source>
</evidence>
<dbReference type="FunFam" id="3.50.50.60:FF:001062">
    <property type="entry name" value="Succinate dehydrogenase complex, subunit A, flavoprotein (Fp)"/>
    <property type="match status" value="1"/>
</dbReference>
<dbReference type="eggNOG" id="KOG2403">
    <property type="taxonomic scope" value="Eukaryota"/>
</dbReference>
<comment type="cofactor">
    <cofactor evidence="1">
        <name>FAD</name>
        <dbReference type="ChEBI" id="CHEBI:57692"/>
    </cofactor>
</comment>
<dbReference type="GO" id="GO:0045273">
    <property type="term" value="C:respiratory chain complex II (succinate dehydrogenase)"/>
    <property type="evidence" value="ECO:0000318"/>
    <property type="project" value="GO_Central"/>
</dbReference>
<dbReference type="InterPro" id="IPR027477">
    <property type="entry name" value="Succ_DH/fumarate_Rdtase_cat_sf"/>
</dbReference>
<proteinExistence type="inferred from homology"/>
<keyword evidence="9" id="KW-0249">Electron transport</keyword>
<comment type="subcellular location">
    <subcellularLocation>
        <location evidence="2">Mitochondrion inner membrane</location>
        <topology evidence="2">Peripheral membrane protein</topology>
        <orientation evidence="2">Matrix side</orientation>
    </subcellularLocation>
</comment>
<name>E9HT66_DAPPU</name>
<dbReference type="EMBL" id="GL732765">
    <property type="protein sequence ID" value="EFX65067.1"/>
    <property type="molecule type" value="Genomic_DNA"/>
</dbReference>
<dbReference type="PANTHER" id="PTHR11632">
    <property type="entry name" value="SUCCINATE DEHYDROGENASE 2 FLAVOPROTEIN SUBUNIT"/>
    <property type="match status" value="1"/>
</dbReference>
<dbReference type="PhylomeDB" id="E9HT66"/>
<dbReference type="GO" id="GO:0050660">
    <property type="term" value="F:flavin adenine dinucleotide binding"/>
    <property type="evidence" value="ECO:0000318"/>
    <property type="project" value="GO_Central"/>
</dbReference>
<dbReference type="GO" id="GO:0006099">
    <property type="term" value="P:tricarboxylic acid cycle"/>
    <property type="evidence" value="ECO:0007669"/>
    <property type="project" value="UniProtKB-UniPathway"/>
</dbReference>
<protein>
    <recommendedName>
        <fullName evidence="4">succinate dehydrogenase</fullName>
        <ecNumber evidence="4">1.3.5.1</ecNumber>
    </recommendedName>
</protein>
<keyword evidence="10" id="KW-0560">Oxidoreductase</keyword>
<evidence type="ECO:0000256" key="12">
    <source>
        <dbReference type="ARBA" id="ARBA00023136"/>
    </source>
</evidence>
<keyword evidence="6" id="KW-0285">Flavoprotein</keyword>
<feature type="active site" description="Proton acceptor" evidence="13">
    <location>
        <position position="298"/>
    </location>
</feature>
<dbReference type="Gene3D" id="4.10.80.40">
    <property type="entry name" value="succinate dehydrogenase protein domain"/>
    <property type="match status" value="1"/>
</dbReference>
<evidence type="ECO:0000256" key="8">
    <source>
        <dbReference type="ARBA" id="ARBA00022827"/>
    </source>
</evidence>
<dbReference type="Pfam" id="PF00890">
    <property type="entry name" value="FAD_binding_2"/>
    <property type="match status" value="2"/>
</dbReference>
<evidence type="ECO:0000256" key="14">
    <source>
        <dbReference type="SAM" id="Phobius"/>
    </source>
</evidence>
<keyword evidence="14" id="KW-1133">Transmembrane helix</keyword>
<evidence type="ECO:0000256" key="4">
    <source>
        <dbReference type="ARBA" id="ARBA00012792"/>
    </source>
</evidence>
<feature type="domain" description="FAD-dependent oxidoreductase 2 FAD-binding" evidence="15">
    <location>
        <begin position="37"/>
        <end position="216"/>
    </location>
</feature>
<dbReference type="SUPFAM" id="SSF56425">
    <property type="entry name" value="Succinate dehydrogenase/fumarate reductase flavoprotein, catalytic domain"/>
    <property type="match status" value="1"/>
</dbReference>
<dbReference type="InterPro" id="IPR003952">
    <property type="entry name" value="FRD_SDH_FAD_BS"/>
</dbReference>
<dbReference type="FunFam" id="4.10.80.40:FF:000004">
    <property type="entry name" value="Succinate dehydrogenase [ubiquinone] flavoprotein subunit, mitochondrial"/>
    <property type="match status" value="1"/>
</dbReference>
<evidence type="ECO:0000259" key="15">
    <source>
        <dbReference type="Pfam" id="PF00890"/>
    </source>
</evidence>
<keyword evidence="18" id="KW-1185">Reference proteome</keyword>
<dbReference type="HOGENOM" id="CLU_014312_6_1_1"/>
<keyword evidence="12 14" id="KW-0472">Membrane</keyword>
<dbReference type="Gene3D" id="1.20.58.100">
    <property type="entry name" value="Fumarate reductase/succinate dehydrogenase flavoprotein-like, C-terminal domain"/>
    <property type="match status" value="1"/>
</dbReference>
<sequence>MSGKLAAPFSPCLPSCPGRFFDYITVKQKLVLIVFFIVIVGAGGAGLRAAFGLVEKGFKTAVITKLFSTRSHTVAAQGGINAALRNMEKDDWKWHMYDTVKGSDWLGDQDAINYMTKEDPHAVIELENYGIHTQDGKIYQRAFGGQSYNYGKGGQAHRCCCVADRTGYSLLHTLYGQSLRYDCNYFVEYFALDLLMEEGECRGVIALCLEDGSINRLDPRTPFWLREDMVKPSFRVLQLTLALVTVTPWCLVLDFLFKIWSSFSSILLELTELDVSLPRRSERFMERYAPVAKDLASRDVVSRAMTIEIPVVAPRRIMYTFTQQLAERSPGISETAMIFAGVDVTREPILVLSTVHYNMGGDPTNFKGQIITHKDGADVILPGLYAAGEAACVSVHGANRLGANSLLDFVVFGRACALTIAEENKPSETIGKLSPNAGESSVANLDNGSVTTAELPVFCTGDVLVEGCQKMFDLWSSLHDIKVADRGLVWNSDLVETLELQNLMLNCIQTIYSAKARKESRGAHAREVFNDRVNEYDFKKPMGGQQKQPLDQHWPKHTLSWCDQEKGDVTLQYRPVIDETLDEKECASVPPALRLY</sequence>
<dbReference type="PROSITE" id="PS00504">
    <property type="entry name" value="FRD_SDH_FAD_BINDING"/>
    <property type="match status" value="1"/>
</dbReference>
<dbReference type="InterPro" id="IPR003953">
    <property type="entry name" value="FAD-dep_OxRdtase_2_FAD-bd"/>
</dbReference>
<dbReference type="SUPFAM" id="SSF46977">
    <property type="entry name" value="Succinate dehydrogenase/fumarate reductase flavoprotein C-terminal domain"/>
    <property type="match status" value="1"/>
</dbReference>
<dbReference type="UniPathway" id="UPA00223">
    <property type="reaction ID" value="UER01006"/>
</dbReference>
<gene>
    <name evidence="17" type="ORF">DAPPUDRAFT_117582</name>
</gene>
<dbReference type="Gene3D" id="3.90.700.10">
    <property type="entry name" value="Succinate dehydrogenase/fumarate reductase flavoprotein, catalytic domain"/>
    <property type="match status" value="1"/>
</dbReference>
<dbReference type="Gene3D" id="3.50.50.60">
    <property type="entry name" value="FAD/NAD(P)-binding domain"/>
    <property type="match status" value="2"/>
</dbReference>
<dbReference type="STRING" id="6669.E9HT66"/>
<evidence type="ECO:0000256" key="7">
    <source>
        <dbReference type="ARBA" id="ARBA00022792"/>
    </source>
</evidence>
<dbReference type="GO" id="GO:0006121">
    <property type="term" value="P:mitochondrial electron transport, succinate to ubiquinone"/>
    <property type="evidence" value="ECO:0000318"/>
    <property type="project" value="GO_Central"/>
</dbReference>
<dbReference type="FunFam" id="1.20.58.100:FF:000001">
    <property type="entry name" value="Succinate dehydrogenase flavoprotein subunit (SdhA)"/>
    <property type="match status" value="1"/>
</dbReference>
<dbReference type="PANTHER" id="PTHR11632:SF51">
    <property type="entry name" value="SUCCINATE DEHYDROGENASE [UBIQUINONE] FLAVOPROTEIN SUBUNIT, MITOCHONDRIAL"/>
    <property type="match status" value="1"/>
</dbReference>
<evidence type="ECO:0000256" key="9">
    <source>
        <dbReference type="ARBA" id="ARBA00022982"/>
    </source>
</evidence>
<feature type="domain" description="FAD-dependent oxidoreductase 2 FAD-binding" evidence="15">
    <location>
        <begin position="279"/>
        <end position="406"/>
    </location>
</feature>
<evidence type="ECO:0000313" key="17">
    <source>
        <dbReference type="EMBL" id="EFX65067.1"/>
    </source>
</evidence>